<evidence type="ECO:0000256" key="1">
    <source>
        <dbReference type="SAM" id="MobiDB-lite"/>
    </source>
</evidence>
<feature type="compositionally biased region" description="Polar residues" evidence="1">
    <location>
        <begin position="1"/>
        <end position="12"/>
    </location>
</feature>
<reference evidence="2 3" key="1">
    <citation type="journal article" date="2018" name="Mol. Ecol.">
        <title>The obligate alkalophilic soda-lake fungus Sodiomyces alkalinus has shifted to a protein diet.</title>
        <authorList>
            <person name="Grum-Grzhimaylo A.A."/>
            <person name="Falkoski D.L."/>
            <person name="van den Heuvel J."/>
            <person name="Valero-Jimenez C.A."/>
            <person name="Min B."/>
            <person name="Choi I.G."/>
            <person name="Lipzen A."/>
            <person name="Daum C.G."/>
            <person name="Aanen D.K."/>
            <person name="Tsang A."/>
            <person name="Henrissat B."/>
            <person name="Bilanenko E.N."/>
            <person name="de Vries R.P."/>
            <person name="van Kan J.A.L."/>
            <person name="Grigoriev I.V."/>
            <person name="Debets A.J.M."/>
        </authorList>
    </citation>
    <scope>NUCLEOTIDE SEQUENCE [LARGE SCALE GENOMIC DNA]</scope>
    <source>
        <strain evidence="2 3">F11</strain>
    </source>
</reference>
<dbReference type="AlphaFoldDB" id="A0A3N2PLA6"/>
<proteinExistence type="predicted"/>
<keyword evidence="3" id="KW-1185">Reference proteome</keyword>
<dbReference type="PROSITE" id="PS51257">
    <property type="entry name" value="PROKAR_LIPOPROTEIN"/>
    <property type="match status" value="1"/>
</dbReference>
<gene>
    <name evidence="2" type="ORF">SODALDRAFT_328628</name>
</gene>
<feature type="region of interest" description="Disordered" evidence="1">
    <location>
        <begin position="1"/>
        <end position="35"/>
    </location>
</feature>
<dbReference type="EMBL" id="ML119061">
    <property type="protein sequence ID" value="ROT35308.1"/>
    <property type="molecule type" value="Genomic_DNA"/>
</dbReference>
<protein>
    <submittedName>
        <fullName evidence="2">Uncharacterized protein</fullName>
    </submittedName>
</protein>
<accession>A0A3N2PLA6</accession>
<feature type="region of interest" description="Disordered" evidence="1">
    <location>
        <begin position="91"/>
        <end position="111"/>
    </location>
</feature>
<organism evidence="2 3">
    <name type="scientific">Sodiomyces alkalinus (strain CBS 110278 / VKM F-3762 / F11)</name>
    <name type="common">Alkaliphilic filamentous fungus</name>
    <dbReference type="NCBI Taxonomy" id="1314773"/>
    <lineage>
        <taxon>Eukaryota</taxon>
        <taxon>Fungi</taxon>
        <taxon>Dikarya</taxon>
        <taxon>Ascomycota</taxon>
        <taxon>Pezizomycotina</taxon>
        <taxon>Sordariomycetes</taxon>
        <taxon>Hypocreomycetidae</taxon>
        <taxon>Glomerellales</taxon>
        <taxon>Plectosphaerellaceae</taxon>
        <taxon>Sodiomyces</taxon>
    </lineage>
</organism>
<sequence>MVANGHRNQAWSSVPFPSGLSCRHRSRETGPSSARLFVKRRQRGSRWMLICSSQSGALIRSSHQRKHQAIEPSSLAQFYCRQGNVMRWTMGSAGENEGPGSMGRALGMAYK</sequence>
<dbReference type="RefSeq" id="XP_028463114.1">
    <property type="nucleotide sequence ID" value="XM_028610744.1"/>
</dbReference>
<dbReference type="GeneID" id="39579222"/>
<name>A0A3N2PLA6_SODAK</name>
<dbReference type="Proteomes" id="UP000272025">
    <property type="component" value="Unassembled WGS sequence"/>
</dbReference>
<evidence type="ECO:0000313" key="3">
    <source>
        <dbReference type="Proteomes" id="UP000272025"/>
    </source>
</evidence>
<evidence type="ECO:0000313" key="2">
    <source>
        <dbReference type="EMBL" id="ROT35308.1"/>
    </source>
</evidence>